<organism evidence="2 3">
    <name type="scientific">Pantoea ananas</name>
    <name type="common">Erwinia uredovora</name>
    <dbReference type="NCBI Taxonomy" id="553"/>
    <lineage>
        <taxon>Bacteria</taxon>
        <taxon>Pseudomonadati</taxon>
        <taxon>Pseudomonadota</taxon>
        <taxon>Gammaproteobacteria</taxon>
        <taxon>Enterobacterales</taxon>
        <taxon>Erwiniaceae</taxon>
        <taxon>Pantoea</taxon>
    </lineage>
</organism>
<accession>A0AAJ1FPK1</accession>
<gene>
    <name evidence="2" type="ORF">NB703_001485</name>
</gene>
<feature type="transmembrane region" description="Helical" evidence="1">
    <location>
        <begin position="16"/>
        <end position="35"/>
    </location>
</feature>
<evidence type="ECO:0000313" key="3">
    <source>
        <dbReference type="Proteomes" id="UP001208888"/>
    </source>
</evidence>
<keyword evidence="1" id="KW-1133">Transmembrane helix</keyword>
<dbReference type="Proteomes" id="UP001208888">
    <property type="component" value="Unassembled WGS sequence"/>
</dbReference>
<name>A0AAJ1FPK1_PANAN</name>
<dbReference type="AlphaFoldDB" id="A0AAJ1FPK1"/>
<proteinExistence type="predicted"/>
<keyword evidence="1" id="KW-0472">Membrane</keyword>
<evidence type="ECO:0000256" key="1">
    <source>
        <dbReference type="SAM" id="Phobius"/>
    </source>
</evidence>
<sequence length="36" mass="3798">MTTQPIKKTMSTRTQMLLAGGLTITLGFSVTIGVLS</sequence>
<reference evidence="2" key="1">
    <citation type="submission" date="2022-06" db="EMBL/GenBank/DDBJ databases">
        <title>Dynamics of rice microbiomes reveals core vertical transmitted seed endophytes.</title>
        <authorList>
            <person name="Liao K."/>
            <person name="Zhang X."/>
        </authorList>
    </citation>
    <scope>NUCLEOTIDE SEQUENCE</scope>
    <source>
        <strain evidence="2">JT1-17</strain>
    </source>
</reference>
<keyword evidence="1" id="KW-0812">Transmembrane</keyword>
<protein>
    <submittedName>
        <fullName evidence="2">Uncharacterized protein</fullName>
    </submittedName>
</protein>
<evidence type="ECO:0000313" key="2">
    <source>
        <dbReference type="EMBL" id="MCW0343392.1"/>
    </source>
</evidence>
<comment type="caution">
    <text evidence="2">The sequence shown here is derived from an EMBL/GenBank/DDBJ whole genome shotgun (WGS) entry which is preliminary data.</text>
</comment>
<dbReference type="EMBL" id="JANFVX010000004">
    <property type="protein sequence ID" value="MCW0343392.1"/>
    <property type="molecule type" value="Genomic_DNA"/>
</dbReference>